<protein>
    <submittedName>
        <fullName evidence="1">Uncharacterized protein</fullName>
    </submittedName>
</protein>
<comment type="caution">
    <text evidence="1">The sequence shown here is derived from an EMBL/GenBank/DDBJ whole genome shotgun (WGS) entry which is preliminary data.</text>
</comment>
<keyword evidence="2" id="KW-1185">Reference proteome</keyword>
<dbReference type="EMBL" id="JACHXD010000001">
    <property type="protein sequence ID" value="MBB3117567.1"/>
    <property type="molecule type" value="Genomic_DNA"/>
</dbReference>
<dbReference type="Proteomes" id="UP000541535">
    <property type="component" value="Unassembled WGS sequence"/>
</dbReference>
<evidence type="ECO:0000313" key="1">
    <source>
        <dbReference type="EMBL" id="MBB3117567.1"/>
    </source>
</evidence>
<organism evidence="1 2">
    <name type="scientific">Pseudoduganella violacea</name>
    <dbReference type="NCBI Taxonomy" id="1715466"/>
    <lineage>
        <taxon>Bacteria</taxon>
        <taxon>Pseudomonadati</taxon>
        <taxon>Pseudomonadota</taxon>
        <taxon>Betaproteobacteria</taxon>
        <taxon>Burkholderiales</taxon>
        <taxon>Oxalobacteraceae</taxon>
        <taxon>Telluria group</taxon>
        <taxon>Pseudoduganella</taxon>
    </lineage>
</organism>
<evidence type="ECO:0000313" key="2">
    <source>
        <dbReference type="Proteomes" id="UP000541535"/>
    </source>
</evidence>
<gene>
    <name evidence="1" type="ORF">FHS03_000586</name>
</gene>
<name>A0A7W5B6R9_9BURK</name>
<dbReference type="AlphaFoldDB" id="A0A7W5B6R9"/>
<sequence length="295" mass="33196">MEVFSVDASHLNPFTLPSFIKRSRILPQSAFAMRGLQFLALRPDSVRMLLNTEIATARTFDVGIRIDANANVHPQSASTQLLIEDAFTVTTIELPNRSYAIYHASLNPIHAPEHLQFPQVLRITLDDIYVENDSLNETTHVISPFRAELITRLQSFQGPHISFSLNMLRSIFLMELAGLSTSSAKAPQADSLRPKLQSHIKSGNQVNAAAKVLANSIQSVLEAEANFDKRIPEIVHLFDCAEQFWGGEYDQYKSRVKVPEISRWLQRRFLLDDHPAKACVALIRPTRQVGRVKKA</sequence>
<accession>A0A7W5B6R9</accession>
<dbReference type="RefSeq" id="WP_183439495.1">
    <property type="nucleotide sequence ID" value="NZ_JACHXD010000001.1"/>
</dbReference>
<proteinExistence type="predicted"/>
<reference evidence="1 2" key="1">
    <citation type="submission" date="2020-08" db="EMBL/GenBank/DDBJ databases">
        <title>Genomic Encyclopedia of Type Strains, Phase III (KMG-III): the genomes of soil and plant-associated and newly described type strains.</title>
        <authorList>
            <person name="Whitman W."/>
        </authorList>
    </citation>
    <scope>NUCLEOTIDE SEQUENCE [LARGE SCALE GENOMIC DNA]</scope>
    <source>
        <strain evidence="1 2">CECT 8897</strain>
    </source>
</reference>